<dbReference type="GO" id="GO:0047280">
    <property type="term" value="F:nicotinamide phosphoribosyltransferase activity"/>
    <property type="evidence" value="ECO:0007669"/>
    <property type="project" value="UniProtKB-ARBA"/>
</dbReference>
<evidence type="ECO:0000259" key="11">
    <source>
        <dbReference type="Pfam" id="PF17767"/>
    </source>
</evidence>
<keyword evidence="13" id="KW-0328">Glycosyltransferase</keyword>
<evidence type="ECO:0000256" key="5">
    <source>
        <dbReference type="ARBA" id="ARBA00022598"/>
    </source>
</evidence>
<evidence type="ECO:0000259" key="10">
    <source>
        <dbReference type="Pfam" id="PF04095"/>
    </source>
</evidence>
<dbReference type="InterPro" id="IPR041619">
    <property type="entry name" value="NAPRTase_C"/>
</dbReference>
<evidence type="ECO:0000256" key="8">
    <source>
        <dbReference type="ARBA" id="ARBA00048668"/>
    </source>
</evidence>
<evidence type="ECO:0000259" key="12">
    <source>
        <dbReference type="Pfam" id="PF17956"/>
    </source>
</evidence>
<dbReference type="GO" id="GO:0004516">
    <property type="term" value="F:nicotinate phosphoribosyltransferase activity"/>
    <property type="evidence" value="ECO:0007669"/>
    <property type="project" value="UniProtKB-UniRule"/>
</dbReference>
<evidence type="ECO:0000256" key="9">
    <source>
        <dbReference type="RuleBase" id="RU365100"/>
    </source>
</evidence>
<gene>
    <name evidence="13" type="ORF">CUN49_03715</name>
</gene>
<dbReference type="Pfam" id="PF17767">
    <property type="entry name" value="NAPRTase_N"/>
    <property type="match status" value="1"/>
</dbReference>
<evidence type="ECO:0000256" key="7">
    <source>
        <dbReference type="ARBA" id="ARBA00022679"/>
    </source>
</evidence>
<comment type="pathway">
    <text evidence="1 9">Cofactor biosynthesis; NAD(+) biosynthesis; nicotinate D-ribonucleotide from nicotinate: step 1/1.</text>
</comment>
<comment type="function">
    <text evidence="9">Catalyzes the first step in the biosynthesis of NAD from nicotinic acid, the ATP-dependent synthesis of beta-nicotinate D-ribonucleotide from nicotinate and 5-phospho-D-ribose 1-phosphate.</text>
</comment>
<organism evidence="13 14">
    <name type="scientific">Candidatus Thermofonsia Clade 1 bacterium</name>
    <dbReference type="NCBI Taxonomy" id="2364210"/>
    <lineage>
        <taxon>Bacteria</taxon>
        <taxon>Bacillati</taxon>
        <taxon>Chloroflexota</taxon>
        <taxon>Candidatus Thermofontia</taxon>
        <taxon>Candidatus Thermofonsia Clade 1</taxon>
    </lineage>
</organism>
<feature type="domain" description="Nicotinate phosphoribosyltransferase C-terminal" evidence="12">
    <location>
        <begin position="392"/>
        <end position="498"/>
    </location>
</feature>
<evidence type="ECO:0000256" key="3">
    <source>
        <dbReference type="ARBA" id="ARBA00013236"/>
    </source>
</evidence>
<dbReference type="InterPro" id="IPR007229">
    <property type="entry name" value="Nic_PRibTrfase-Fam"/>
</dbReference>
<dbReference type="NCBIfam" id="NF006695">
    <property type="entry name" value="PRK09243.1-2"/>
    <property type="match status" value="1"/>
</dbReference>
<dbReference type="InterPro" id="IPR041525">
    <property type="entry name" value="N/Namide_PRibTrfase"/>
</dbReference>
<sequence length="520" mass="58162">MPTANPFINALLTDFYQLTMLSAYYKSAQHRRRVAFEYFYRSAPFGGLYAIFVGLHDLIHYLQHFAFSEEQIAYLRSLNTFDEDFLAHLRDLRFTGDLESIREGEVLLPGVYGLRVTAALEEAQIIESALLNLINFPTLIATKAAHVKFNAEEKTVLEFGLRRAQGADGAMTASRAAYIGGADATSNVLAGFQYGIPVAGTHAHSYVMFFPDELSAFERYAQVFPNSALFLVDTYDVYQGLQNAIRVAHEMKAQGKQARGVRIDSGDLVYWSIVAHVLFERAGLPEMRIVLSNDLNERSIALIHNEIRRSVRDEGYLREISLQIGAKVDKISAEAVIDRLVFGVGTDLITGGNQSSLGGVYKLIGVQAPDGTWRPRIKVSAQPEKMTNPGMKKVVRLLRNGFLVADIIALPEEEIAPGQPFVGINPSNPNQQTTYRDFDQVETLHVPIFEQGKLVYTPPSLPEVKAYAQQRMRTIRLESRRLENPHTLKVSLTERYFAYKQAVIQAAMQRPLEQGGKDAV</sequence>
<comment type="catalytic activity">
    <reaction evidence="8 9">
        <text>5-phospho-alpha-D-ribose 1-diphosphate + nicotinate + ATP + H2O = nicotinate beta-D-ribonucleotide + ADP + phosphate + diphosphate</text>
        <dbReference type="Rhea" id="RHEA:36163"/>
        <dbReference type="ChEBI" id="CHEBI:15377"/>
        <dbReference type="ChEBI" id="CHEBI:30616"/>
        <dbReference type="ChEBI" id="CHEBI:32544"/>
        <dbReference type="ChEBI" id="CHEBI:33019"/>
        <dbReference type="ChEBI" id="CHEBI:43474"/>
        <dbReference type="ChEBI" id="CHEBI:57502"/>
        <dbReference type="ChEBI" id="CHEBI:58017"/>
        <dbReference type="ChEBI" id="CHEBI:456216"/>
        <dbReference type="EC" id="6.3.4.21"/>
    </reaction>
</comment>
<dbReference type="EC" id="6.3.4.21" evidence="3 9"/>
<dbReference type="EMBL" id="PGTM01000031">
    <property type="protein sequence ID" value="PJF36791.1"/>
    <property type="molecule type" value="Genomic_DNA"/>
</dbReference>
<dbReference type="SUPFAM" id="SSF51690">
    <property type="entry name" value="Nicotinate/Quinolinate PRTase C-terminal domain-like"/>
    <property type="match status" value="1"/>
</dbReference>
<dbReference type="Gene3D" id="3.20.140.10">
    <property type="entry name" value="nicotinate phosphoribosyltransferase"/>
    <property type="match status" value="1"/>
</dbReference>
<proteinExistence type="inferred from homology"/>
<dbReference type="FunFam" id="3.20.20.70:FF:000076">
    <property type="entry name" value="Nicotinate phosphoribosyltransferase"/>
    <property type="match status" value="1"/>
</dbReference>
<evidence type="ECO:0000256" key="2">
    <source>
        <dbReference type="ARBA" id="ARBA00010897"/>
    </source>
</evidence>
<dbReference type="Proteomes" id="UP000229681">
    <property type="component" value="Unassembled WGS sequence"/>
</dbReference>
<dbReference type="PIRSF" id="PIRSF000484">
    <property type="entry name" value="NAPRT"/>
    <property type="match status" value="1"/>
</dbReference>
<evidence type="ECO:0000313" key="14">
    <source>
        <dbReference type="Proteomes" id="UP000229681"/>
    </source>
</evidence>
<accession>A0A2M8PGY7</accession>
<dbReference type="InterPro" id="IPR036068">
    <property type="entry name" value="Nicotinate_pribotase-like_C"/>
</dbReference>
<reference evidence="13 14" key="1">
    <citation type="submission" date="2017-11" db="EMBL/GenBank/DDBJ databases">
        <title>Evolution of Phototrophy in the Chloroflexi Phylum Driven by Horizontal Gene Transfer.</title>
        <authorList>
            <person name="Ward L.M."/>
            <person name="Hemp J."/>
            <person name="Shih P.M."/>
            <person name="Mcglynn S.E."/>
            <person name="Fischer W."/>
        </authorList>
    </citation>
    <scope>NUCLEOTIDE SEQUENCE [LARGE SCALE GENOMIC DNA]</scope>
    <source>
        <strain evidence="13">JP3_13</strain>
    </source>
</reference>
<dbReference type="InterPro" id="IPR006405">
    <property type="entry name" value="Nic_PRibTrfase_pncB"/>
</dbReference>
<dbReference type="InterPro" id="IPR013785">
    <property type="entry name" value="Aldolase_TIM"/>
</dbReference>
<dbReference type="GO" id="GO:0005829">
    <property type="term" value="C:cytosol"/>
    <property type="evidence" value="ECO:0007669"/>
    <property type="project" value="TreeGrafter"/>
</dbReference>
<keyword evidence="5 9" id="KW-0436">Ligase</keyword>
<keyword evidence="7 9" id="KW-0808">Transferase</keyword>
<evidence type="ECO:0000313" key="13">
    <source>
        <dbReference type="EMBL" id="PJF36791.1"/>
    </source>
</evidence>
<dbReference type="PANTHER" id="PTHR11098">
    <property type="entry name" value="NICOTINATE PHOSPHORIBOSYLTRANSFERASE"/>
    <property type="match status" value="1"/>
</dbReference>
<evidence type="ECO:0000256" key="4">
    <source>
        <dbReference type="ARBA" id="ARBA00022553"/>
    </source>
</evidence>
<dbReference type="PANTHER" id="PTHR11098:SF1">
    <property type="entry name" value="NICOTINATE PHOSPHORIBOSYLTRANSFERASE"/>
    <property type="match status" value="1"/>
</dbReference>
<comment type="caution">
    <text evidence="13">The sequence shown here is derived from an EMBL/GenBank/DDBJ whole genome shotgun (WGS) entry which is preliminary data.</text>
</comment>
<dbReference type="SUPFAM" id="SSF54675">
    <property type="entry name" value="Nicotinate/Quinolinate PRTase N-terminal domain-like"/>
    <property type="match status" value="1"/>
</dbReference>
<dbReference type="NCBIfam" id="NF009131">
    <property type="entry name" value="PRK12484.1"/>
    <property type="match status" value="1"/>
</dbReference>
<dbReference type="Pfam" id="PF17956">
    <property type="entry name" value="NAPRTase_C"/>
    <property type="match status" value="1"/>
</dbReference>
<dbReference type="Pfam" id="PF04095">
    <property type="entry name" value="NAPRTase"/>
    <property type="match status" value="1"/>
</dbReference>
<dbReference type="UniPathway" id="UPA00253">
    <property type="reaction ID" value="UER00457"/>
</dbReference>
<feature type="domain" description="Nicotinate/nicotinamide phosphoribosyltransferase" evidence="10">
    <location>
        <begin position="157"/>
        <end position="350"/>
    </location>
</feature>
<keyword evidence="4" id="KW-0597">Phosphoprotein</keyword>
<dbReference type="Gene3D" id="3.20.20.70">
    <property type="entry name" value="Aldolase class I"/>
    <property type="match status" value="1"/>
</dbReference>
<dbReference type="InterPro" id="IPR040727">
    <property type="entry name" value="NAPRTase_N"/>
</dbReference>
<name>A0A2M8PGY7_9CHLR</name>
<evidence type="ECO:0000256" key="6">
    <source>
        <dbReference type="ARBA" id="ARBA00022642"/>
    </source>
</evidence>
<comment type="similarity">
    <text evidence="2 9">Belongs to the NAPRTase family.</text>
</comment>
<dbReference type="GO" id="GO:0034355">
    <property type="term" value="P:NAD+ biosynthetic process via the salvage pathway"/>
    <property type="evidence" value="ECO:0007669"/>
    <property type="project" value="TreeGrafter"/>
</dbReference>
<feature type="domain" description="Nicotinate phosphoribosyltransferase N-terminal" evidence="11">
    <location>
        <begin position="11"/>
        <end position="135"/>
    </location>
</feature>
<dbReference type="NCBIfam" id="TIGR01513">
    <property type="entry name" value="NAPRTase_put"/>
    <property type="match status" value="1"/>
</dbReference>
<protein>
    <recommendedName>
        <fullName evidence="3 9">Nicotinate phosphoribosyltransferase</fullName>
        <ecNumber evidence="3 9">6.3.4.21</ecNumber>
    </recommendedName>
</protein>
<comment type="PTM">
    <text evidence="9">Transiently phosphorylated on a His residue during the reaction cycle. Phosphorylation strongly increases the affinity for substrates and increases the rate of nicotinate D-ribonucleotide production. Dephosphorylation regenerates the low-affinity form of the enzyme, leading to product release.</text>
</comment>
<evidence type="ECO:0000256" key="1">
    <source>
        <dbReference type="ARBA" id="ARBA00004952"/>
    </source>
</evidence>
<keyword evidence="6 9" id="KW-0662">Pyridine nucleotide biosynthesis</keyword>
<dbReference type="CDD" id="cd01570">
    <property type="entry name" value="NAPRTase_A"/>
    <property type="match status" value="1"/>
</dbReference>
<dbReference type="AlphaFoldDB" id="A0A2M8PGY7"/>